<protein>
    <submittedName>
        <fullName evidence="2">Uncharacterized protein</fullName>
    </submittedName>
</protein>
<dbReference type="AlphaFoldDB" id="A0A261RKH4"/>
<dbReference type="EMBL" id="NEVK01000003">
    <property type="protein sequence ID" value="OZI25090.1"/>
    <property type="molecule type" value="Genomic_DNA"/>
</dbReference>
<gene>
    <name evidence="2" type="ORF">CAL19_06350</name>
</gene>
<dbReference type="Proteomes" id="UP000216947">
    <property type="component" value="Unassembled WGS sequence"/>
</dbReference>
<evidence type="ECO:0000313" key="2">
    <source>
        <dbReference type="EMBL" id="OZI25090.1"/>
    </source>
</evidence>
<proteinExistence type="predicted"/>
<keyword evidence="3" id="KW-1185">Reference proteome</keyword>
<evidence type="ECO:0000256" key="1">
    <source>
        <dbReference type="SAM" id="MobiDB-lite"/>
    </source>
</evidence>
<name>A0A261RKH4_9BORD</name>
<accession>A0A261RKH4</accession>
<reference evidence="3" key="1">
    <citation type="submission" date="2017-05" db="EMBL/GenBank/DDBJ databases">
        <title>Complete and WGS of Bordetella genogroups.</title>
        <authorList>
            <person name="Spilker T."/>
            <person name="Lipuma J."/>
        </authorList>
    </citation>
    <scope>NUCLEOTIDE SEQUENCE [LARGE SCALE GENOMIC DNA]</scope>
    <source>
        <strain evidence="3">AU18089</strain>
    </source>
</reference>
<dbReference type="RefSeq" id="WP_094796288.1">
    <property type="nucleotide sequence ID" value="NZ_NEVK01000003.1"/>
</dbReference>
<dbReference type="InterPro" id="IPR049847">
    <property type="entry name" value="CrpP-rel"/>
</dbReference>
<organism evidence="2 3">
    <name type="scientific">Bordetella genomosp. 7</name>
    <dbReference type="NCBI Taxonomy" id="1416805"/>
    <lineage>
        <taxon>Bacteria</taxon>
        <taxon>Pseudomonadati</taxon>
        <taxon>Pseudomonadota</taxon>
        <taxon>Betaproteobacteria</taxon>
        <taxon>Burkholderiales</taxon>
        <taxon>Alcaligenaceae</taxon>
        <taxon>Bordetella</taxon>
    </lineage>
</organism>
<feature type="region of interest" description="Disordered" evidence="1">
    <location>
        <begin position="57"/>
        <end position="78"/>
    </location>
</feature>
<comment type="caution">
    <text evidence="2">The sequence shown here is derived from an EMBL/GenBank/DDBJ whole genome shotgun (WGS) entry which is preliminary data.</text>
</comment>
<evidence type="ECO:0000313" key="3">
    <source>
        <dbReference type="Proteomes" id="UP000216947"/>
    </source>
</evidence>
<sequence length="78" mass="8563">MNTEIWQLGAQAARAGLDLLDCPYYRAANLPGHTGESIRVWQAKVQAWEAGWHAVADGRNNPELPEPAAPADLPDRSR</sequence>
<dbReference type="NCBIfam" id="NF041856">
    <property type="entry name" value="CrpP_rel_fam"/>
    <property type="match status" value="1"/>
</dbReference>